<dbReference type="AlphaFoldDB" id="A0A6J7GUG3"/>
<reference evidence="1" key="1">
    <citation type="submission" date="2020-05" db="EMBL/GenBank/DDBJ databases">
        <authorList>
            <person name="Chiriac C."/>
            <person name="Salcher M."/>
            <person name="Ghai R."/>
            <person name="Kavagutti S V."/>
        </authorList>
    </citation>
    <scope>NUCLEOTIDE SEQUENCE</scope>
</reference>
<protein>
    <submittedName>
        <fullName evidence="1">Unannotated protein</fullName>
    </submittedName>
</protein>
<name>A0A6J7GUG3_9ZZZZ</name>
<sequence length="75" mass="8208">MTDSMTVMTNVMLRIDPQACDGIGMCAHLAPDLITLDRWGYPIIPTRVLDVEEVSQATKAVKGCPKKALHLIANK</sequence>
<proteinExistence type="predicted"/>
<accession>A0A6J7GUG3</accession>
<evidence type="ECO:0000313" key="1">
    <source>
        <dbReference type="EMBL" id="CAB4907059.1"/>
    </source>
</evidence>
<dbReference type="Pfam" id="PF13459">
    <property type="entry name" value="Fer4_15"/>
    <property type="match status" value="1"/>
</dbReference>
<dbReference type="SUPFAM" id="SSF54862">
    <property type="entry name" value="4Fe-4S ferredoxins"/>
    <property type="match status" value="1"/>
</dbReference>
<organism evidence="1">
    <name type="scientific">freshwater metagenome</name>
    <dbReference type="NCBI Taxonomy" id="449393"/>
    <lineage>
        <taxon>unclassified sequences</taxon>
        <taxon>metagenomes</taxon>
        <taxon>ecological metagenomes</taxon>
    </lineage>
</organism>
<dbReference type="Gene3D" id="3.30.70.20">
    <property type="match status" value="1"/>
</dbReference>
<gene>
    <name evidence="1" type="ORF">UFOPK3610_00509</name>
</gene>
<dbReference type="EMBL" id="CAFBMR010000011">
    <property type="protein sequence ID" value="CAB4907059.1"/>
    <property type="molecule type" value="Genomic_DNA"/>
</dbReference>